<sequence length="157" mass="16181">MGAKLPPVEPPRHFAPRGIAALVAPILRPALRRRGASLATLIEDWPAIVGVAIAARSVPVKCAAGTLTLGCAGPDALELQHQVPALMARINLALGGAPVARVRFVDLPPGGDGGKPVARGGRRRAVGVAEPCEGLPEGPIGEALARLRRGMGRRDRA</sequence>
<dbReference type="InterPro" id="IPR007922">
    <property type="entry name" value="DciA-like"/>
</dbReference>
<protein>
    <submittedName>
        <fullName evidence="1">DUF721 domain-containing protein</fullName>
    </submittedName>
</protein>
<gene>
    <name evidence="1" type="ORF">SIL87_12850</name>
</gene>
<dbReference type="EMBL" id="JAWXYB010000018">
    <property type="protein sequence ID" value="MDX5931653.1"/>
    <property type="molecule type" value="Genomic_DNA"/>
</dbReference>
<accession>A0AAW9DTI1</accession>
<dbReference type="Pfam" id="PF05258">
    <property type="entry name" value="DciA"/>
    <property type="match status" value="1"/>
</dbReference>
<proteinExistence type="predicted"/>
<dbReference type="Proteomes" id="UP001279553">
    <property type="component" value="Unassembled WGS sequence"/>
</dbReference>
<dbReference type="RefSeq" id="WP_319614552.1">
    <property type="nucleotide sequence ID" value="NZ_JAWXYB010000018.1"/>
</dbReference>
<dbReference type="AlphaFoldDB" id="A0AAW9DTI1"/>
<name>A0AAW9DTI1_ACIAO</name>
<evidence type="ECO:0000313" key="2">
    <source>
        <dbReference type="Proteomes" id="UP001279553"/>
    </source>
</evidence>
<comment type="caution">
    <text evidence="1">The sequence shown here is derived from an EMBL/GenBank/DDBJ whole genome shotgun (WGS) entry which is preliminary data.</text>
</comment>
<keyword evidence="2" id="KW-1185">Reference proteome</keyword>
<reference evidence="1 2" key="1">
    <citation type="submission" date="2023-11" db="EMBL/GenBank/DDBJ databases">
        <title>MicrobeMod: A computational toolkit for identifying prokaryotic methylation and restriction-modification with nanopore sequencing.</title>
        <authorList>
            <person name="Crits-Christoph A."/>
            <person name="Kang S.C."/>
            <person name="Lee H."/>
            <person name="Ostrov N."/>
        </authorList>
    </citation>
    <scope>NUCLEOTIDE SEQUENCE [LARGE SCALE GENOMIC DNA]</scope>
    <source>
        <strain evidence="1 2">DSMZ 700</strain>
    </source>
</reference>
<evidence type="ECO:0000313" key="1">
    <source>
        <dbReference type="EMBL" id="MDX5931653.1"/>
    </source>
</evidence>
<organism evidence="1 2">
    <name type="scientific">Acidiphilium acidophilum</name>
    <name type="common">Thiobacillus acidophilus</name>
    <dbReference type="NCBI Taxonomy" id="76588"/>
    <lineage>
        <taxon>Bacteria</taxon>
        <taxon>Pseudomonadati</taxon>
        <taxon>Pseudomonadota</taxon>
        <taxon>Alphaproteobacteria</taxon>
        <taxon>Acetobacterales</taxon>
        <taxon>Acidocellaceae</taxon>
        <taxon>Acidiphilium</taxon>
    </lineage>
</organism>